<dbReference type="RefSeq" id="WP_016899893.1">
    <property type="nucleotide sequence ID" value="NZ_BJXY01000001.1"/>
</dbReference>
<name>A0AA37W1T1_9GAMM</name>
<gene>
    <name evidence="1" type="ORF">GCM10007914_16450</name>
</gene>
<evidence type="ECO:0000313" key="1">
    <source>
        <dbReference type="EMBL" id="GLQ02764.1"/>
    </source>
</evidence>
<evidence type="ECO:0000313" key="2">
    <source>
        <dbReference type="Proteomes" id="UP001161408"/>
    </source>
</evidence>
<sequence length="130" mass="14779">MERLKVLIFGLLITFVLSSCSSIYWASVKNSTAEELMVKVVFKTEHGTQVMDMPLKAGEVNVWQYEQSSSESKIMDKYLSSIEISDGSGCYLVFNKEEIKKKVKNTTRQIVISPDDFQKACERKVNLNTP</sequence>
<dbReference type="Proteomes" id="UP001161408">
    <property type="component" value="Unassembled WGS sequence"/>
</dbReference>
<keyword evidence="2" id="KW-1185">Reference proteome</keyword>
<dbReference type="EMBL" id="BSNE01000012">
    <property type="protein sequence ID" value="GLQ02764.1"/>
    <property type="molecule type" value="Genomic_DNA"/>
</dbReference>
<proteinExistence type="predicted"/>
<evidence type="ECO:0008006" key="3">
    <source>
        <dbReference type="Google" id="ProtNLM"/>
    </source>
</evidence>
<organism evidence="1 2">
    <name type="scientific">Pseudoalteromonas tetraodonis GFC</name>
    <dbReference type="NCBI Taxonomy" id="1315271"/>
    <lineage>
        <taxon>Bacteria</taxon>
        <taxon>Pseudomonadati</taxon>
        <taxon>Pseudomonadota</taxon>
        <taxon>Gammaproteobacteria</taxon>
        <taxon>Alteromonadales</taxon>
        <taxon>Pseudoalteromonadaceae</taxon>
        <taxon>Pseudoalteromonas</taxon>
    </lineage>
</organism>
<comment type="caution">
    <text evidence="1">The sequence shown here is derived from an EMBL/GenBank/DDBJ whole genome shotgun (WGS) entry which is preliminary data.</text>
</comment>
<protein>
    <recommendedName>
        <fullName evidence="3">Lipoprotein</fullName>
    </recommendedName>
</protein>
<dbReference type="AlphaFoldDB" id="A0AA37W1T1"/>
<dbReference type="PROSITE" id="PS51257">
    <property type="entry name" value="PROKAR_LIPOPROTEIN"/>
    <property type="match status" value="1"/>
</dbReference>
<accession>A0AA37W1T1</accession>
<reference evidence="1" key="1">
    <citation type="journal article" date="2014" name="Int. J. Syst. Evol. Microbiol.">
        <title>Complete genome sequence of Corynebacterium casei LMG S-19264T (=DSM 44701T), isolated from a smear-ripened cheese.</title>
        <authorList>
            <consortium name="US DOE Joint Genome Institute (JGI-PGF)"/>
            <person name="Walter F."/>
            <person name="Albersmeier A."/>
            <person name="Kalinowski J."/>
            <person name="Ruckert C."/>
        </authorList>
    </citation>
    <scope>NUCLEOTIDE SEQUENCE</scope>
    <source>
        <strain evidence="1">NBRC 103034</strain>
    </source>
</reference>
<reference evidence="1" key="2">
    <citation type="submission" date="2023-01" db="EMBL/GenBank/DDBJ databases">
        <title>Draft genome sequence of Pseudoalteromonas tetraodonis strain NBRC 103034.</title>
        <authorList>
            <person name="Sun Q."/>
            <person name="Mori K."/>
        </authorList>
    </citation>
    <scope>NUCLEOTIDE SEQUENCE</scope>
    <source>
        <strain evidence="1">NBRC 103034</strain>
    </source>
</reference>